<dbReference type="OrthoDB" id="10057496at2759"/>
<accession>A0A976FM31</accession>
<gene>
    <name evidence="6" type="ORF">CCR75_000324</name>
</gene>
<dbReference type="RefSeq" id="XP_067818405.1">
    <property type="nucleotide sequence ID" value="XM_067958432.1"/>
</dbReference>
<dbReference type="EMBL" id="SHOA02000016">
    <property type="protein sequence ID" value="TDH68906.1"/>
    <property type="molecule type" value="Genomic_DNA"/>
</dbReference>
<protein>
    <submittedName>
        <fullName evidence="6">Uncharacterized protein</fullName>
    </submittedName>
</protein>
<keyword evidence="1" id="KW-0677">Repeat</keyword>
<organism evidence="6 7">
    <name type="scientific">Bremia lactucae</name>
    <name type="common">Lettuce downy mildew</name>
    <dbReference type="NCBI Taxonomy" id="4779"/>
    <lineage>
        <taxon>Eukaryota</taxon>
        <taxon>Sar</taxon>
        <taxon>Stramenopiles</taxon>
        <taxon>Oomycota</taxon>
        <taxon>Peronosporomycetes</taxon>
        <taxon>Peronosporales</taxon>
        <taxon>Peronosporaceae</taxon>
        <taxon>Bremia</taxon>
    </lineage>
</organism>
<dbReference type="GO" id="GO:0005737">
    <property type="term" value="C:cytoplasm"/>
    <property type="evidence" value="ECO:0007669"/>
    <property type="project" value="TreeGrafter"/>
</dbReference>
<feature type="region of interest" description="Disordered" evidence="5">
    <location>
        <begin position="378"/>
        <end position="402"/>
    </location>
</feature>
<feature type="repeat" description="ANK" evidence="3">
    <location>
        <begin position="46"/>
        <end position="78"/>
    </location>
</feature>
<feature type="compositionally biased region" description="Polar residues" evidence="5">
    <location>
        <begin position="385"/>
        <end position="402"/>
    </location>
</feature>
<dbReference type="SUPFAM" id="SSF48403">
    <property type="entry name" value="Ankyrin repeat"/>
    <property type="match status" value="1"/>
</dbReference>
<dbReference type="InterPro" id="IPR036770">
    <property type="entry name" value="Ankyrin_rpt-contain_sf"/>
</dbReference>
<evidence type="ECO:0000256" key="4">
    <source>
        <dbReference type="SAM" id="Coils"/>
    </source>
</evidence>
<dbReference type="Pfam" id="PF12796">
    <property type="entry name" value="Ank_2"/>
    <property type="match status" value="1"/>
</dbReference>
<dbReference type="Proteomes" id="UP000294530">
    <property type="component" value="Unassembled WGS sequence"/>
</dbReference>
<dbReference type="Gene3D" id="1.25.40.20">
    <property type="entry name" value="Ankyrin repeat-containing domain"/>
    <property type="match status" value="2"/>
</dbReference>
<feature type="coiled-coil region" evidence="4">
    <location>
        <begin position="290"/>
        <end position="361"/>
    </location>
</feature>
<dbReference type="AlphaFoldDB" id="A0A976FM31"/>
<name>A0A976FM31_BRELC</name>
<keyword evidence="4" id="KW-0175">Coiled coil</keyword>
<dbReference type="PROSITE" id="PS50088">
    <property type="entry name" value="ANK_REPEAT"/>
    <property type="match status" value="2"/>
</dbReference>
<dbReference type="GeneID" id="94344103"/>
<evidence type="ECO:0000313" key="7">
    <source>
        <dbReference type="Proteomes" id="UP000294530"/>
    </source>
</evidence>
<evidence type="ECO:0000313" key="6">
    <source>
        <dbReference type="EMBL" id="TDH68906.1"/>
    </source>
</evidence>
<dbReference type="PANTHER" id="PTHR24198">
    <property type="entry name" value="ANKYRIN REPEAT AND PROTEIN KINASE DOMAIN-CONTAINING PROTEIN"/>
    <property type="match status" value="1"/>
</dbReference>
<dbReference type="PROSITE" id="PS50297">
    <property type="entry name" value="ANK_REP_REGION"/>
    <property type="match status" value="2"/>
</dbReference>
<feature type="repeat" description="ANK" evidence="3">
    <location>
        <begin position="177"/>
        <end position="209"/>
    </location>
</feature>
<reference evidence="6 7" key="1">
    <citation type="journal article" date="2021" name="Genome Biol.">
        <title>AFLAP: assembly-free linkage analysis pipeline using k-mers from genome sequencing data.</title>
        <authorList>
            <person name="Fletcher K."/>
            <person name="Zhang L."/>
            <person name="Gil J."/>
            <person name="Han R."/>
            <person name="Cavanaugh K."/>
            <person name="Michelmore R."/>
        </authorList>
    </citation>
    <scope>NUCLEOTIDE SEQUENCE [LARGE SCALE GENOMIC DNA]</scope>
    <source>
        <strain evidence="6 7">SF5</strain>
    </source>
</reference>
<keyword evidence="2 3" id="KW-0040">ANK repeat</keyword>
<dbReference type="SMART" id="SM00248">
    <property type="entry name" value="ANK"/>
    <property type="match status" value="4"/>
</dbReference>
<dbReference type="KEGG" id="blac:94344103"/>
<comment type="caution">
    <text evidence="6">The sequence shown here is derived from an EMBL/GenBank/DDBJ whole genome shotgun (WGS) entry which is preliminary data.</text>
</comment>
<keyword evidence="7" id="KW-1185">Reference proteome</keyword>
<evidence type="ECO:0000256" key="5">
    <source>
        <dbReference type="SAM" id="MobiDB-lite"/>
    </source>
</evidence>
<proteinExistence type="predicted"/>
<evidence type="ECO:0000256" key="1">
    <source>
        <dbReference type="ARBA" id="ARBA00022737"/>
    </source>
</evidence>
<evidence type="ECO:0000256" key="2">
    <source>
        <dbReference type="ARBA" id="ARBA00023043"/>
    </source>
</evidence>
<sequence length="483" mass="53961">MTEEELQEVVDGFFLAAEYGRSDVIKALVDHARGQLSLSNVIDPVTGRSPVHVAVASGKKDALRVLLAAGFPPDHQSNQLDENDHTNRSAYILAQKLNAHALLQVFHHFLIQQVAANDVQSVTQLLQAGVDVGITDAATEGTLLHWAASCQAVDVMYFLLERKDVQRRKLVDARNLEGATPLHLACHVNHIEGIKLLLMHHADINVKGEKGVSQDKTPLELASLQEVKDLFSQSVEESEEPANALIQNDLHANESTEISESSSCVLPKKNEQVSGTCIQNEQDSKLLLQLEEKDLLVNQLKATIETLVQDAQEAQMLGEERVMLDYVRKLRDEKMILQRQLEDAMEHINVQRLQMDSLKEQIRRMFLIGKQTETDHDTLSHSIDDTASSIVGGTPDSTNSTMSSLSLHQLEKQMERVTDALQQPQAHPLKLDAWTSKAQREKDTHNRYIEKHGSDIWSTVWNGIWAGSVENEQDEDGEIIMTV</sequence>
<evidence type="ECO:0000256" key="3">
    <source>
        <dbReference type="PROSITE-ProRule" id="PRU00023"/>
    </source>
</evidence>
<dbReference type="InterPro" id="IPR002110">
    <property type="entry name" value="Ankyrin_rpt"/>
</dbReference>
<dbReference type="PANTHER" id="PTHR24198:SF165">
    <property type="entry name" value="ANKYRIN REPEAT-CONTAINING PROTEIN-RELATED"/>
    <property type="match status" value="1"/>
</dbReference>